<comment type="caution">
    <text evidence="1">The sequence shown here is derived from an EMBL/GenBank/DDBJ whole genome shotgun (WGS) entry which is preliminary data.</text>
</comment>
<protein>
    <recommendedName>
        <fullName evidence="3">FtsK domain-containing protein</fullName>
    </recommendedName>
</protein>
<evidence type="ECO:0000313" key="1">
    <source>
        <dbReference type="EMBL" id="EFU72789.1"/>
    </source>
</evidence>
<reference evidence="1 2" key="1">
    <citation type="submission" date="2010-12" db="EMBL/GenBank/DDBJ databases">
        <authorList>
            <person name="Muzny D."/>
            <person name="Qin X."/>
            <person name="Deng J."/>
            <person name="Jiang H."/>
            <person name="Liu Y."/>
            <person name="Qu J."/>
            <person name="Song X.-Z."/>
            <person name="Zhang L."/>
            <person name="Thornton R."/>
            <person name="Coyle M."/>
            <person name="Francisco L."/>
            <person name="Jackson L."/>
            <person name="Javaid M."/>
            <person name="Korchina V."/>
            <person name="Kovar C."/>
            <person name="Mata R."/>
            <person name="Mathew T."/>
            <person name="Ngo R."/>
            <person name="Nguyen L."/>
            <person name="Nguyen N."/>
            <person name="Okwuonu G."/>
            <person name="Ongeri F."/>
            <person name="Pham C."/>
            <person name="Simmons D."/>
            <person name="Wilczek-Boney K."/>
            <person name="Hale W."/>
            <person name="Jakkamsetti A."/>
            <person name="Pham P."/>
            <person name="Ruth R."/>
            <person name="San Lucas F."/>
            <person name="Warren J."/>
            <person name="Zhang J."/>
            <person name="Zhao Z."/>
            <person name="Zhou C."/>
            <person name="Zhu D."/>
            <person name="Lee S."/>
            <person name="Bess C."/>
            <person name="Blankenburg K."/>
            <person name="Forbes L."/>
            <person name="Fu Q."/>
            <person name="Gubbala S."/>
            <person name="Hirani K."/>
            <person name="Jayaseelan J.C."/>
            <person name="Lara F."/>
            <person name="Munidasa M."/>
            <person name="Palculict T."/>
            <person name="Patil S."/>
            <person name="Pu L.-L."/>
            <person name="Saada N."/>
            <person name="Tang L."/>
            <person name="Weissenberger G."/>
            <person name="Zhu Y."/>
            <person name="Hemphill L."/>
            <person name="Shang Y."/>
            <person name="Youmans B."/>
            <person name="Ayvaz T."/>
            <person name="Ross M."/>
            <person name="Santibanez J."/>
            <person name="Aqrawi P."/>
            <person name="Gross S."/>
            <person name="Joshi V."/>
            <person name="Fowler G."/>
            <person name="Nazareth L."/>
            <person name="Reid J."/>
            <person name="Worley K."/>
            <person name="Petrosino J."/>
            <person name="Highlander S."/>
            <person name="Gibbs R."/>
        </authorList>
    </citation>
    <scope>NUCLEOTIDE SEQUENCE [LARGE SCALE GENOMIC DNA]</scope>
    <source>
        <strain evidence="2">DSM 15952 / CCUG 50447 / LMG 22039 / TP 1.5</strain>
    </source>
</reference>
<evidence type="ECO:0000313" key="2">
    <source>
        <dbReference type="Proteomes" id="UP000010296"/>
    </source>
</evidence>
<dbReference type="Gene3D" id="3.40.50.300">
    <property type="entry name" value="P-loop containing nucleotide triphosphate hydrolases"/>
    <property type="match status" value="1"/>
</dbReference>
<gene>
    <name evidence="1" type="ORF">HMPREF9088_2375</name>
</gene>
<keyword evidence="2" id="KW-1185">Reference proteome</keyword>
<dbReference type="AlphaFoldDB" id="E6LJ35"/>
<name>E6LJ35_ENTI1</name>
<dbReference type="HOGENOM" id="CLU_1193331_0_0_9"/>
<accession>E6LJ35</accession>
<proteinExistence type="predicted"/>
<dbReference type="InterPro" id="IPR027417">
    <property type="entry name" value="P-loop_NTPase"/>
</dbReference>
<evidence type="ECO:0008006" key="3">
    <source>
        <dbReference type="Google" id="ProtNLM"/>
    </source>
</evidence>
<sequence length="232" mass="25676">MGEVLLVIDEAQSLLNIADSYKIDKVSCKDKILSQIRKILSLGRASGFKLFYVTQSAKVSDLGDGIKDGLTLEILGRNKSNVLMGVDKSGALSKYFAQLSASGRRTEGVVFVRSSVIQPTTEQLNFKDGFVLCKTPFVDNQTIAKGFKQSFETYTKYNGLIKNFEIDISDFLNGSITSDTEIIEDDFEVVLNDSEDNESVNQESIELNIEESENATNIESVENILDTIDLDL</sequence>
<organism evidence="1 2">
    <name type="scientific">Enterococcus italicus (strain DSM 15952 / CCUG 50447 / LMG 22039 / TP 1.5)</name>
    <dbReference type="NCBI Taxonomy" id="888064"/>
    <lineage>
        <taxon>Bacteria</taxon>
        <taxon>Bacillati</taxon>
        <taxon>Bacillota</taxon>
        <taxon>Bacilli</taxon>
        <taxon>Lactobacillales</taxon>
        <taxon>Enterococcaceae</taxon>
        <taxon>Enterococcus</taxon>
    </lineage>
</organism>
<dbReference type="Proteomes" id="UP000010296">
    <property type="component" value="Unassembled WGS sequence"/>
</dbReference>
<dbReference type="EMBL" id="AEPV01000131">
    <property type="protein sequence ID" value="EFU72789.1"/>
    <property type="molecule type" value="Genomic_DNA"/>
</dbReference>